<feature type="transmembrane region" description="Helical" evidence="5">
    <location>
        <begin position="12"/>
        <end position="31"/>
    </location>
</feature>
<reference evidence="6 7" key="1">
    <citation type="journal article" date="2017" name="Int. J. Syst. Evol. Microbiol.">
        <title>Oleiagrimonas citrea sp. nov., a marine bacterium isolated from tidal flat sediment and emended description of the genus Oleiagrimonas Fang et al. 2015 and Oleiagrimonas soli.</title>
        <authorList>
            <person name="Yang S.H."/>
            <person name="Seo H.S."/>
            <person name="Seong C.N."/>
            <person name="Kwon K.K."/>
        </authorList>
    </citation>
    <scope>NUCLEOTIDE SEQUENCE [LARGE SCALE GENOMIC DNA]</scope>
    <source>
        <strain evidence="6 7">MEBiC09124</strain>
    </source>
</reference>
<keyword evidence="5" id="KW-1133">Transmembrane helix</keyword>
<evidence type="ECO:0000256" key="2">
    <source>
        <dbReference type="ARBA" id="ARBA00023043"/>
    </source>
</evidence>
<evidence type="ECO:0008006" key="8">
    <source>
        <dbReference type="Google" id="ProtNLM"/>
    </source>
</evidence>
<proteinExistence type="predicted"/>
<evidence type="ECO:0000256" key="5">
    <source>
        <dbReference type="SAM" id="Phobius"/>
    </source>
</evidence>
<feature type="repeat" description="ANK" evidence="3">
    <location>
        <begin position="781"/>
        <end position="814"/>
    </location>
</feature>
<feature type="repeat" description="ANK" evidence="3">
    <location>
        <begin position="408"/>
        <end position="440"/>
    </location>
</feature>
<dbReference type="Proteomes" id="UP000541636">
    <property type="component" value="Unassembled WGS sequence"/>
</dbReference>
<keyword evidence="2 3" id="KW-0040">ANK repeat</keyword>
<name>A0A846ZNQ5_9GAMM</name>
<keyword evidence="5" id="KW-0812">Transmembrane</keyword>
<feature type="repeat" description="ANK" evidence="3">
    <location>
        <begin position="947"/>
        <end position="979"/>
    </location>
</feature>
<dbReference type="PROSITE" id="PS50088">
    <property type="entry name" value="ANK_REPEAT"/>
    <property type="match status" value="11"/>
</dbReference>
<dbReference type="RefSeq" id="WP_168609772.1">
    <property type="nucleotide sequence ID" value="NZ_JAAZQD010000005.1"/>
</dbReference>
<comment type="caution">
    <text evidence="6">The sequence shown here is derived from an EMBL/GenBank/DDBJ whole genome shotgun (WGS) entry which is preliminary data.</text>
</comment>
<feature type="transmembrane region" description="Helical" evidence="5">
    <location>
        <begin position="204"/>
        <end position="224"/>
    </location>
</feature>
<feature type="compositionally biased region" description="Basic and acidic residues" evidence="4">
    <location>
        <begin position="245"/>
        <end position="255"/>
    </location>
</feature>
<feature type="repeat" description="ANK" evidence="3">
    <location>
        <begin position="474"/>
        <end position="506"/>
    </location>
</feature>
<evidence type="ECO:0000313" key="6">
    <source>
        <dbReference type="EMBL" id="NKZ39915.1"/>
    </source>
</evidence>
<feature type="transmembrane region" description="Helical" evidence="5">
    <location>
        <begin position="103"/>
        <end position="121"/>
    </location>
</feature>
<feature type="repeat" description="ANK" evidence="3">
    <location>
        <begin position="914"/>
        <end position="942"/>
    </location>
</feature>
<feature type="repeat" description="ANK" evidence="3">
    <location>
        <begin position="507"/>
        <end position="539"/>
    </location>
</feature>
<feature type="repeat" description="ANK" evidence="3">
    <location>
        <begin position="540"/>
        <end position="574"/>
    </location>
</feature>
<accession>A0A846ZNQ5</accession>
<dbReference type="Pfam" id="PF12796">
    <property type="entry name" value="Ank_2"/>
    <property type="match status" value="4"/>
</dbReference>
<dbReference type="EMBL" id="JAAZQD010000005">
    <property type="protein sequence ID" value="NKZ39915.1"/>
    <property type="molecule type" value="Genomic_DNA"/>
</dbReference>
<evidence type="ECO:0000256" key="1">
    <source>
        <dbReference type="ARBA" id="ARBA00022737"/>
    </source>
</evidence>
<dbReference type="Pfam" id="PF00023">
    <property type="entry name" value="Ank"/>
    <property type="match status" value="2"/>
</dbReference>
<sequence>MSPTKPRRRTPLQTILVWFLPALAMIAAAVVVASPTALIPLLLANTLMLGAMCHAIGFDPEPTFTRTVLRRGVAHLILFTAYTALVLVLIAWPLVMLTQTPSLASSIVLSIALALGAALLWRAWPAFGLAFLWDDAFPGSAGKGSLIRAALSRSLQFARHLSGEERFFSHFLPVSLCTLIAAFGALALSVLVGVVPDELRTAGVLLYGLILLPLCCLVITNRTLRALLYEGQQRGGGSSTTAEPDPDRERSRELDEAPAASSPETETGAASDDDLLEAVRAGRIDAALTLLEAGADADAMAHPSDRDQRSALILAALLPETRLLRAMIAHGADVNRVQAGLTPLLAATRDSYHGRAEAVMTLLANGADPCQADADGNTPLHGAALSAEPTVAAMLIDAEADPNVLNRQGLTPLAAACRAANWPLAQFLLEHGAKPALDSGEPALVAAAGIAEDDPEGVRLLLKHKASVHAANTIGRTALMAAALEGHADIARALVGAGAKTDVVDHHQTSALMEASRSGALGVVNVLAAAGARVDLRDKHGRDALMLACQSPRTQAGIVRALLDLGADPRAVGNDERSALDHAAATGRWDLVALMDPQTPLPANLDIGAEPEAGADTPEHLADALRFGHWAIASTFSRRAREWPQRDLANMYRQLAGDAPATARRWLLEHGLSPHATLEDGQPLLDALLDALPDSADAVHDLMDAGASCAGAGRIARSLDNLDNDACSERLVLRMLDAGGDPFGAHRDGITPLHHAAANGQRTLLQVLLNLGSNPNAQDAAGRTPLHAALEHADPLPQIRALIRAGADPEAPAANSETPLGSVLDQADPELTRWLRWDERWPLPRRALRPHDLPAAAATGDNEAVCKLLDLDFAVDSRDSQGANALLRAAGMGHTETARLLIEHGADLTLSARSGVTALAAAANAGRSDMVALLIESGTPIDQPLPGQATALMLAVARGHVDIAEQMLEAGANVHVRDMYGRSVLHPAAQLCFAGRDSLRARRLLDVLLKRGADANHADQDGRTPLLLLLGSHAKPGADCDSTHIGALLPALLDAGADPRHADRRGVTPLHACAMHMLTAPARVLLSRGAARDAVDELGRTPAELARALGYIDVAVELEARGHAVPGVHQTLRQPAAD</sequence>
<keyword evidence="7" id="KW-1185">Reference proteome</keyword>
<feature type="transmembrane region" description="Helical" evidence="5">
    <location>
        <begin position="76"/>
        <end position="97"/>
    </location>
</feature>
<dbReference type="SUPFAM" id="SSF48403">
    <property type="entry name" value="Ankyrin repeat"/>
    <property type="match status" value="2"/>
</dbReference>
<evidence type="ECO:0000256" key="3">
    <source>
        <dbReference type="PROSITE-ProRule" id="PRU00023"/>
    </source>
</evidence>
<feature type="repeat" description="ANK" evidence="3">
    <location>
        <begin position="748"/>
        <end position="780"/>
    </location>
</feature>
<feature type="repeat" description="ANK" evidence="3">
    <location>
        <begin position="881"/>
        <end position="913"/>
    </location>
</feature>
<dbReference type="AlphaFoldDB" id="A0A846ZNQ5"/>
<dbReference type="InterPro" id="IPR002110">
    <property type="entry name" value="Ankyrin_rpt"/>
</dbReference>
<organism evidence="6 7">
    <name type="scientific">Oleiagrimonas citrea</name>
    <dbReference type="NCBI Taxonomy" id="1665687"/>
    <lineage>
        <taxon>Bacteria</taxon>
        <taxon>Pseudomonadati</taxon>
        <taxon>Pseudomonadota</taxon>
        <taxon>Gammaproteobacteria</taxon>
        <taxon>Lysobacterales</taxon>
        <taxon>Rhodanobacteraceae</taxon>
        <taxon>Oleiagrimonas</taxon>
    </lineage>
</organism>
<feature type="region of interest" description="Disordered" evidence="4">
    <location>
        <begin position="233"/>
        <end position="272"/>
    </location>
</feature>
<dbReference type="PANTHER" id="PTHR24166">
    <property type="entry name" value="ROLLING PEBBLES, ISOFORM B"/>
    <property type="match status" value="1"/>
</dbReference>
<dbReference type="PRINTS" id="PR01415">
    <property type="entry name" value="ANKYRIN"/>
</dbReference>
<gene>
    <name evidence="6" type="ORF">HF690_13240</name>
</gene>
<dbReference type="InterPro" id="IPR036770">
    <property type="entry name" value="Ankyrin_rpt-contain_sf"/>
</dbReference>
<dbReference type="PANTHER" id="PTHR24166:SF48">
    <property type="entry name" value="PROTEIN VAPYRIN"/>
    <property type="match status" value="1"/>
</dbReference>
<dbReference type="Gene3D" id="1.25.40.20">
    <property type="entry name" value="Ankyrin repeat-containing domain"/>
    <property type="match status" value="5"/>
</dbReference>
<dbReference type="SMART" id="SM00248">
    <property type="entry name" value="ANK"/>
    <property type="match status" value="17"/>
</dbReference>
<dbReference type="InterPro" id="IPR050889">
    <property type="entry name" value="Dendritic_Spine_Reg/Scaffold"/>
</dbReference>
<protein>
    <recommendedName>
        <fullName evidence="8">Ankyrin repeat protein</fullName>
    </recommendedName>
</protein>
<keyword evidence="1" id="KW-0677">Repeat</keyword>
<dbReference type="PROSITE" id="PS50297">
    <property type="entry name" value="ANK_REP_REGION"/>
    <property type="match status" value="8"/>
</dbReference>
<evidence type="ECO:0000313" key="7">
    <source>
        <dbReference type="Proteomes" id="UP000541636"/>
    </source>
</evidence>
<feature type="transmembrane region" description="Helical" evidence="5">
    <location>
        <begin position="167"/>
        <end position="192"/>
    </location>
</feature>
<feature type="repeat" description="ANK" evidence="3">
    <location>
        <begin position="375"/>
        <end position="407"/>
    </location>
</feature>
<keyword evidence="5" id="KW-0472">Membrane</keyword>
<feature type="transmembrane region" description="Helical" evidence="5">
    <location>
        <begin position="37"/>
        <end position="56"/>
    </location>
</feature>
<evidence type="ECO:0000256" key="4">
    <source>
        <dbReference type="SAM" id="MobiDB-lite"/>
    </source>
</evidence>
<feature type="repeat" description="ANK" evidence="3">
    <location>
        <begin position="1065"/>
        <end position="1097"/>
    </location>
</feature>